<proteinExistence type="predicted"/>
<evidence type="ECO:0000313" key="2">
    <source>
        <dbReference type="EMBL" id="KAE9030734.1"/>
    </source>
</evidence>
<dbReference type="Proteomes" id="UP000435112">
    <property type="component" value="Unassembled WGS sequence"/>
</dbReference>
<accession>A0A6A3MPL9</accession>
<dbReference type="EMBL" id="QXFU01000535">
    <property type="protein sequence ID" value="KAE9030734.1"/>
    <property type="molecule type" value="Genomic_DNA"/>
</dbReference>
<comment type="caution">
    <text evidence="2">The sequence shown here is derived from an EMBL/GenBank/DDBJ whole genome shotgun (WGS) entry which is preliminary data.</text>
</comment>
<protein>
    <submittedName>
        <fullName evidence="2">Uncharacterized protein</fullName>
    </submittedName>
</protein>
<keyword evidence="1" id="KW-1133">Transmembrane helix</keyword>
<dbReference type="OrthoDB" id="10431439at2759"/>
<organism evidence="2 3">
    <name type="scientific">Phytophthora rubi</name>
    <dbReference type="NCBI Taxonomy" id="129364"/>
    <lineage>
        <taxon>Eukaryota</taxon>
        <taxon>Sar</taxon>
        <taxon>Stramenopiles</taxon>
        <taxon>Oomycota</taxon>
        <taxon>Peronosporomycetes</taxon>
        <taxon>Peronosporales</taxon>
        <taxon>Peronosporaceae</taxon>
        <taxon>Phytophthora</taxon>
    </lineage>
</organism>
<keyword evidence="1" id="KW-0472">Membrane</keyword>
<feature type="transmembrane region" description="Helical" evidence="1">
    <location>
        <begin position="6"/>
        <end position="27"/>
    </location>
</feature>
<reference evidence="2 3" key="1">
    <citation type="submission" date="2018-09" db="EMBL/GenBank/DDBJ databases">
        <title>Genomic investigation of the strawberry pathogen Phytophthora fragariae indicates pathogenicity is determined by transcriptional variation in three key races.</title>
        <authorList>
            <person name="Adams T.M."/>
            <person name="Armitage A.D."/>
            <person name="Sobczyk M.K."/>
            <person name="Bates H.J."/>
            <person name="Dunwell J.M."/>
            <person name="Nellist C.F."/>
            <person name="Harrison R.J."/>
        </authorList>
    </citation>
    <scope>NUCLEOTIDE SEQUENCE [LARGE SCALE GENOMIC DNA]</scope>
    <source>
        <strain evidence="2 3">SCRP324</strain>
    </source>
</reference>
<evidence type="ECO:0000256" key="1">
    <source>
        <dbReference type="SAM" id="Phobius"/>
    </source>
</evidence>
<sequence>MALYDLMEFSLCGTVGVVALVAALNALNYLLKWTSFGPETTVAIGCMGFLTHGWRLGDGGGRLRKMAPRFVVGSAWDSVLQHADDRDRSESASLLRLQEPDVEELEDFQAALDDPCPDEWTPRFHRSHDFTRADVELANTLTDLAAQASAITKMAAQAQLRVRRGRQPSGRGDWPVPGNVGGIPGGSSLDLAGTTPPPETAWGEPLPTSGYSGGWVHHEYRSTGTECHFPNDRPYARLRLPSAEATAGKCSLPTLRRRRRRSSRRGGAVWGQRRGGVVLKEGWHFKVPR</sequence>
<name>A0A6A3MPL9_9STRA</name>
<evidence type="ECO:0000313" key="3">
    <source>
        <dbReference type="Proteomes" id="UP000435112"/>
    </source>
</evidence>
<gene>
    <name evidence="2" type="ORF">PR002_g9820</name>
</gene>
<dbReference type="AlphaFoldDB" id="A0A6A3MPL9"/>
<keyword evidence="1" id="KW-0812">Transmembrane</keyword>